<keyword evidence="2 5" id="KW-0863">Zinc-finger</keyword>
<dbReference type="InterPro" id="IPR006597">
    <property type="entry name" value="Sel1-like"/>
</dbReference>
<keyword evidence="8" id="KW-1185">Reference proteome</keyword>
<dbReference type="SMART" id="SM00671">
    <property type="entry name" value="SEL1"/>
    <property type="match status" value="2"/>
</dbReference>
<comment type="similarity">
    <text evidence="4">Belongs to the sel-1 family.</text>
</comment>
<feature type="domain" description="MYND-type" evidence="6">
    <location>
        <begin position="14"/>
        <end position="55"/>
    </location>
</feature>
<reference evidence="7 8" key="1">
    <citation type="journal article" date="2012" name="Genome Biol.">
        <title>Genome and low-iron response of an oceanic diatom adapted to chronic iron limitation.</title>
        <authorList>
            <person name="Lommer M."/>
            <person name="Specht M."/>
            <person name="Roy A.S."/>
            <person name="Kraemer L."/>
            <person name="Andreson R."/>
            <person name="Gutowska M.A."/>
            <person name="Wolf J."/>
            <person name="Bergner S.V."/>
            <person name="Schilhabel M.B."/>
            <person name="Klostermeier U.C."/>
            <person name="Beiko R.G."/>
            <person name="Rosenstiel P."/>
            <person name="Hippler M."/>
            <person name="Laroche J."/>
        </authorList>
    </citation>
    <scope>NUCLEOTIDE SEQUENCE [LARGE SCALE GENOMIC DNA]</scope>
    <source>
        <strain evidence="7 8">CCMP1005</strain>
    </source>
</reference>
<evidence type="ECO:0000259" key="6">
    <source>
        <dbReference type="PROSITE" id="PS50865"/>
    </source>
</evidence>
<dbReference type="AlphaFoldDB" id="K0QYA6"/>
<evidence type="ECO:0000256" key="2">
    <source>
        <dbReference type="ARBA" id="ARBA00022771"/>
    </source>
</evidence>
<evidence type="ECO:0000256" key="1">
    <source>
        <dbReference type="ARBA" id="ARBA00022723"/>
    </source>
</evidence>
<keyword evidence="3" id="KW-0862">Zinc</keyword>
<dbReference type="SUPFAM" id="SSF144232">
    <property type="entry name" value="HIT/MYND zinc finger-like"/>
    <property type="match status" value="1"/>
</dbReference>
<dbReference type="InterPro" id="IPR002893">
    <property type="entry name" value="Znf_MYND"/>
</dbReference>
<evidence type="ECO:0000313" key="7">
    <source>
        <dbReference type="EMBL" id="EJK43958.1"/>
    </source>
</evidence>
<dbReference type="SUPFAM" id="SSF81901">
    <property type="entry name" value="HCP-like"/>
    <property type="match status" value="1"/>
</dbReference>
<dbReference type="EMBL" id="AGNL01050385">
    <property type="protein sequence ID" value="EJK43958.1"/>
    <property type="molecule type" value="Genomic_DNA"/>
</dbReference>
<sequence length="300" mass="33097">MSCVPVVDDSGEACANCGKQGSDTVKLRNCAACRLVKYCGVDCQRAHRKLHKKACKQRAAELEDEKLYSQGLERPEGDFCQICTLPIPLLIEKHSIFMACCMKRICHGCDLAAMKRGMSDCAFCRTSLPDGYADTLAMLQARVAKKDPVAINALGLDYCYGTHGLQKDASKAFELWMEAAELGSIDALFNLGKSYRLGEGVGKNIAKAAKFYTKAAMQGHVGGRHDLGVHDFEEGNYDRAVRHVLISAKMGHKDSPEMIKRMFMGGLATKEQYTEALKGYQDAVDEMKSPQRDEAMRLGY</sequence>
<dbReference type="Pfam" id="PF08238">
    <property type="entry name" value="Sel1"/>
    <property type="match status" value="2"/>
</dbReference>
<dbReference type="PANTHER" id="PTHR11102:SF160">
    <property type="entry name" value="ERAD-ASSOCIATED E3 UBIQUITIN-PROTEIN LIGASE COMPONENT HRD3"/>
    <property type="match status" value="1"/>
</dbReference>
<dbReference type="InterPro" id="IPR011990">
    <property type="entry name" value="TPR-like_helical_dom_sf"/>
</dbReference>
<dbReference type="PROSITE" id="PS01360">
    <property type="entry name" value="ZF_MYND_1"/>
    <property type="match status" value="1"/>
</dbReference>
<name>K0QYA6_THAOC</name>
<accession>K0QYA6</accession>
<gene>
    <name evidence="7" type="ORF">THAOC_37548</name>
</gene>
<protein>
    <recommendedName>
        <fullName evidence="6">MYND-type domain-containing protein</fullName>
    </recommendedName>
</protein>
<evidence type="ECO:0000256" key="5">
    <source>
        <dbReference type="PROSITE-ProRule" id="PRU00134"/>
    </source>
</evidence>
<dbReference type="eggNOG" id="ENOG502SC8I">
    <property type="taxonomic scope" value="Eukaryota"/>
</dbReference>
<dbReference type="GO" id="GO:0008270">
    <property type="term" value="F:zinc ion binding"/>
    <property type="evidence" value="ECO:0007669"/>
    <property type="project" value="UniProtKB-KW"/>
</dbReference>
<dbReference type="InterPro" id="IPR050767">
    <property type="entry name" value="Sel1_AlgK"/>
</dbReference>
<evidence type="ECO:0000256" key="3">
    <source>
        <dbReference type="ARBA" id="ARBA00022833"/>
    </source>
</evidence>
<keyword evidence="1" id="KW-0479">Metal-binding</keyword>
<comment type="caution">
    <text evidence="7">The sequence shown here is derived from an EMBL/GenBank/DDBJ whole genome shotgun (WGS) entry which is preliminary data.</text>
</comment>
<dbReference type="PROSITE" id="PS50865">
    <property type="entry name" value="ZF_MYND_2"/>
    <property type="match status" value="1"/>
</dbReference>
<dbReference type="PANTHER" id="PTHR11102">
    <property type="entry name" value="SEL-1-LIKE PROTEIN"/>
    <property type="match status" value="1"/>
</dbReference>
<organism evidence="7 8">
    <name type="scientific">Thalassiosira oceanica</name>
    <name type="common">Marine diatom</name>
    <dbReference type="NCBI Taxonomy" id="159749"/>
    <lineage>
        <taxon>Eukaryota</taxon>
        <taxon>Sar</taxon>
        <taxon>Stramenopiles</taxon>
        <taxon>Ochrophyta</taxon>
        <taxon>Bacillariophyta</taxon>
        <taxon>Coscinodiscophyceae</taxon>
        <taxon>Thalassiosirophycidae</taxon>
        <taxon>Thalassiosirales</taxon>
        <taxon>Thalassiosiraceae</taxon>
        <taxon>Thalassiosira</taxon>
    </lineage>
</organism>
<dbReference type="Pfam" id="PF01753">
    <property type="entry name" value="zf-MYND"/>
    <property type="match status" value="1"/>
</dbReference>
<evidence type="ECO:0000313" key="8">
    <source>
        <dbReference type="Proteomes" id="UP000266841"/>
    </source>
</evidence>
<dbReference type="OrthoDB" id="272077at2759"/>
<proteinExistence type="inferred from homology"/>
<dbReference type="Gene3D" id="1.25.40.10">
    <property type="entry name" value="Tetratricopeptide repeat domain"/>
    <property type="match status" value="1"/>
</dbReference>
<dbReference type="Gene3D" id="6.10.140.2220">
    <property type="match status" value="1"/>
</dbReference>
<dbReference type="Proteomes" id="UP000266841">
    <property type="component" value="Unassembled WGS sequence"/>
</dbReference>
<evidence type="ECO:0000256" key="4">
    <source>
        <dbReference type="ARBA" id="ARBA00038101"/>
    </source>
</evidence>